<reference evidence="2 3" key="1">
    <citation type="journal article" date="2012" name="J. Bacteriol.">
        <title>Draft Genome Sequence of Bacillus isronensis Strain B3W22, Isolated from the Upper Atmosphere.</title>
        <authorList>
            <person name="Shivaji S."/>
            <person name="Ara S."/>
            <person name="Singh S.K."/>
            <person name="Bandi S."/>
            <person name="Singh A."/>
            <person name="Pinnaka A.K."/>
        </authorList>
    </citation>
    <scope>NUCLEOTIDE SEQUENCE [LARGE SCALE GENOMIC DNA]</scope>
    <source>
        <strain evidence="2 3">B3W22</strain>
    </source>
</reference>
<evidence type="ECO:0000256" key="1">
    <source>
        <dbReference type="SAM" id="MobiDB-lite"/>
    </source>
</evidence>
<gene>
    <name evidence="2" type="ORF">B857_00602</name>
</gene>
<dbReference type="EMBL" id="AMCK01000002">
    <property type="protein sequence ID" value="EKB46392.1"/>
    <property type="molecule type" value="Genomic_DNA"/>
</dbReference>
<proteinExistence type="predicted"/>
<dbReference type="InterPro" id="IPR054224">
    <property type="entry name" value="DUF6944"/>
</dbReference>
<feature type="compositionally biased region" description="Polar residues" evidence="1">
    <location>
        <begin position="14"/>
        <end position="24"/>
    </location>
</feature>
<feature type="region of interest" description="Disordered" evidence="1">
    <location>
        <begin position="1"/>
        <end position="41"/>
    </location>
</feature>
<dbReference type="Proteomes" id="UP000004738">
    <property type="component" value="Unassembled WGS sequence"/>
</dbReference>
<name>K1L2S5_9BACL</name>
<sequence length="211" mass="22408">MMNSYKSNHRNISGKRNNSLNKWNNMIYPDKRNKQSNSNQIGKNNSNITAIAGNWIVAIGSLLSAIASTPSNIFTQQTLTDFNLIGNILEAGGSAVVSETEDALLNKVGDQLQAIGNLATVVGILSKNEQSGQLLEKQGSLLQVVGLGIVINTEGKLTLLETISNTGNIIQLIGTVIEVFADTDTKEGEVMNAVGAWIQVVGAVITALATE</sequence>
<comment type="caution">
    <text evidence="2">The sequence shown here is derived from an EMBL/GenBank/DDBJ whole genome shotgun (WGS) entry which is preliminary data.</text>
</comment>
<dbReference type="Pfam" id="PF22116">
    <property type="entry name" value="DUF6944"/>
    <property type="match status" value="1"/>
</dbReference>
<keyword evidence="3" id="KW-1185">Reference proteome</keyword>
<dbReference type="RefSeq" id="WP_008403872.1">
    <property type="nucleotide sequence ID" value="NZ_AMCK01000002.1"/>
</dbReference>
<evidence type="ECO:0000313" key="3">
    <source>
        <dbReference type="Proteomes" id="UP000004738"/>
    </source>
</evidence>
<evidence type="ECO:0000313" key="2">
    <source>
        <dbReference type="EMBL" id="EKB46392.1"/>
    </source>
</evidence>
<accession>K1L2S5</accession>
<dbReference type="PATRIC" id="fig|1224748.3.peg.606"/>
<protein>
    <submittedName>
        <fullName evidence="2">Uncharacterized protein</fullName>
    </submittedName>
</protein>
<dbReference type="AlphaFoldDB" id="K1L2S5"/>
<organism evidence="2 3">
    <name type="scientific">Solibacillus isronensis B3W22</name>
    <dbReference type="NCBI Taxonomy" id="1224748"/>
    <lineage>
        <taxon>Bacteria</taxon>
        <taxon>Bacillati</taxon>
        <taxon>Bacillota</taxon>
        <taxon>Bacilli</taxon>
        <taxon>Bacillales</taxon>
        <taxon>Caryophanaceae</taxon>
        <taxon>Solibacillus</taxon>
    </lineage>
</organism>